<dbReference type="RefSeq" id="WP_154715728.1">
    <property type="nucleotide sequence ID" value="NZ_LT837803.1"/>
</dbReference>
<feature type="short sequence motif" description="Histidine triad motif" evidence="2 3">
    <location>
        <begin position="97"/>
        <end position="101"/>
    </location>
</feature>
<dbReference type="GO" id="GO:0003824">
    <property type="term" value="F:catalytic activity"/>
    <property type="evidence" value="ECO:0007669"/>
    <property type="project" value="InterPro"/>
</dbReference>
<dbReference type="InterPro" id="IPR011146">
    <property type="entry name" value="HIT-like"/>
</dbReference>
<dbReference type="Pfam" id="PF01230">
    <property type="entry name" value="HIT"/>
    <property type="match status" value="1"/>
</dbReference>
<proteinExistence type="predicted"/>
<dbReference type="EMBL" id="LT837803">
    <property type="protein sequence ID" value="SMB21206.1"/>
    <property type="molecule type" value="Genomic_DNA"/>
</dbReference>
<evidence type="ECO:0000313" key="6">
    <source>
        <dbReference type="Proteomes" id="UP000242886"/>
    </source>
</evidence>
<dbReference type="InterPro" id="IPR019808">
    <property type="entry name" value="Histidine_triad_CS"/>
</dbReference>
<evidence type="ECO:0000256" key="1">
    <source>
        <dbReference type="PIRSR" id="PIRSR601310-1"/>
    </source>
</evidence>
<gene>
    <name evidence="5" type="primary">hitA</name>
    <name evidence="5" type="ORF">SDENCHOL_10212</name>
</gene>
<feature type="active site" description="Tele-AMP-histidine intermediate" evidence="1">
    <location>
        <position position="99"/>
    </location>
</feature>
<feature type="domain" description="HIT" evidence="4">
    <location>
        <begin position="5"/>
        <end position="114"/>
    </location>
</feature>
<dbReference type="InterPro" id="IPR036265">
    <property type="entry name" value="HIT-like_sf"/>
</dbReference>
<dbReference type="PROSITE" id="PS51084">
    <property type="entry name" value="HIT_2"/>
    <property type="match status" value="1"/>
</dbReference>
<dbReference type="Proteomes" id="UP000242886">
    <property type="component" value="Chromosome SDENCHOL"/>
</dbReference>
<organism evidence="5 6">
    <name type="scientific">Sterolibacterium denitrificans</name>
    <dbReference type="NCBI Taxonomy" id="157592"/>
    <lineage>
        <taxon>Bacteria</taxon>
        <taxon>Pseudomonadati</taxon>
        <taxon>Pseudomonadota</taxon>
        <taxon>Betaproteobacteria</taxon>
        <taxon>Nitrosomonadales</taxon>
        <taxon>Sterolibacteriaceae</taxon>
        <taxon>Sterolibacterium</taxon>
    </lineage>
</organism>
<evidence type="ECO:0000259" key="4">
    <source>
        <dbReference type="PROSITE" id="PS51084"/>
    </source>
</evidence>
<dbReference type="InterPro" id="IPR001310">
    <property type="entry name" value="Histidine_triad_HIT"/>
</dbReference>
<protein>
    <submittedName>
        <fullName evidence="5">Protein HitA</fullName>
    </submittedName>
</protein>
<dbReference type="AlphaFoldDB" id="A0A7Z7HNZ1"/>
<dbReference type="SUPFAM" id="SSF54197">
    <property type="entry name" value="HIT-like"/>
    <property type="match status" value="1"/>
</dbReference>
<sequence>MSDCIFCRIVAGELPCRKVYEDEDVYAFHDIRPAAPVHFMIIPKRHIASLAEAGPADAAVLGKILALAGRLAREQGLEEGFRTIINTGRIGCQEVYHLHVHILGGPEPLGGMLAKHG</sequence>
<evidence type="ECO:0000256" key="3">
    <source>
        <dbReference type="PROSITE-ProRule" id="PRU00464"/>
    </source>
</evidence>
<evidence type="ECO:0000313" key="5">
    <source>
        <dbReference type="EMBL" id="SMB21206.1"/>
    </source>
</evidence>
<keyword evidence="6" id="KW-1185">Reference proteome</keyword>
<dbReference type="PRINTS" id="PR00332">
    <property type="entry name" value="HISTRIAD"/>
</dbReference>
<accession>A0A7Z7HNZ1</accession>
<dbReference type="CDD" id="cd01276">
    <property type="entry name" value="PKCI_related"/>
    <property type="match status" value="1"/>
</dbReference>
<reference evidence="5" key="1">
    <citation type="submission" date="2017-03" db="EMBL/GenBank/DDBJ databases">
        <authorList>
            <consortium name="AG Boll"/>
        </authorList>
    </citation>
    <scope>NUCLEOTIDE SEQUENCE [LARGE SCALE GENOMIC DNA]</scope>
    <source>
        <strain evidence="5">Chol</strain>
    </source>
</reference>
<name>A0A7Z7HNZ1_9PROT</name>
<dbReference type="PANTHER" id="PTHR23089">
    <property type="entry name" value="HISTIDINE TRIAD HIT PROTEIN"/>
    <property type="match status" value="1"/>
</dbReference>
<dbReference type="Gene3D" id="3.30.428.10">
    <property type="entry name" value="HIT-like"/>
    <property type="match status" value="1"/>
</dbReference>
<dbReference type="PROSITE" id="PS00892">
    <property type="entry name" value="HIT_1"/>
    <property type="match status" value="1"/>
</dbReference>
<evidence type="ECO:0000256" key="2">
    <source>
        <dbReference type="PIRSR" id="PIRSR601310-3"/>
    </source>
</evidence>